<reference evidence="3 4" key="1">
    <citation type="submission" date="2017-04" db="EMBL/GenBank/DDBJ databases">
        <authorList>
            <person name="Afonso C.L."/>
            <person name="Miller P.J."/>
            <person name="Scott M.A."/>
            <person name="Spackman E."/>
            <person name="Goraichik I."/>
            <person name="Dimitrov K.M."/>
            <person name="Suarez D.L."/>
            <person name="Swayne D.E."/>
        </authorList>
    </citation>
    <scope>NUCLEOTIDE SEQUENCE [LARGE SCALE GENOMIC DNA]</scope>
    <source>
        <strain evidence="3 4">A2P</strain>
    </source>
</reference>
<dbReference type="Gene3D" id="1.10.580.10">
    <property type="entry name" value="Citrate Synthase, domain 1"/>
    <property type="match status" value="1"/>
</dbReference>
<dbReference type="InterPro" id="IPR002020">
    <property type="entry name" value="Citrate_synthase"/>
</dbReference>
<evidence type="ECO:0000313" key="4">
    <source>
        <dbReference type="Proteomes" id="UP000192936"/>
    </source>
</evidence>
<evidence type="ECO:0000256" key="2">
    <source>
        <dbReference type="ARBA" id="ARBA00022679"/>
    </source>
</evidence>
<dbReference type="GO" id="GO:0005829">
    <property type="term" value="C:cytosol"/>
    <property type="evidence" value="ECO:0007669"/>
    <property type="project" value="TreeGrafter"/>
</dbReference>
<dbReference type="RefSeq" id="WP_085091550.1">
    <property type="nucleotide sequence ID" value="NZ_FXAK01000009.1"/>
</dbReference>
<name>A0A1X7HMT4_9PROT</name>
<dbReference type="PANTHER" id="PTHR11739:SF4">
    <property type="entry name" value="CITRATE SYNTHASE, PEROXISOMAL"/>
    <property type="match status" value="1"/>
</dbReference>
<dbReference type="AlphaFoldDB" id="A0A1X7HMT4"/>
<sequence>MRIGKQDNAVTAIATSDADSITVRGFDLCSELIGAVDFVDHFWLLVTGDRPNAAQRMVTNACLVSLAEHGLVPSVQAARMTLAAAPEAWQGAMAAGLLGMGSVVAGSSEVAGRYLAELAQETEASGADMAAVCARNLEAMKASRRKVPGLGHPQHSGGDPRAHRLISIAEEAGIAGVHVAVLKTLDALGADIFKRPLPMNVSGAIPAVMLDAGWPLEAMKGIPLLARCAGLVAHLFEEARRPIGFIMSHQADMAIGYDGRPASPAGRKTE</sequence>
<comment type="similarity">
    <text evidence="1">Belongs to the citrate synthase family.</text>
</comment>
<dbReference type="InterPro" id="IPR036969">
    <property type="entry name" value="Citrate_synthase_sf"/>
</dbReference>
<protein>
    <submittedName>
        <fullName evidence="3">Citrate synthase</fullName>
    </submittedName>
</protein>
<dbReference type="Proteomes" id="UP000192936">
    <property type="component" value="Unassembled WGS sequence"/>
</dbReference>
<dbReference type="EMBL" id="FXAK01000009">
    <property type="protein sequence ID" value="SMF89467.1"/>
    <property type="molecule type" value="Genomic_DNA"/>
</dbReference>
<accession>A0A1X7HMT4</accession>
<dbReference type="Pfam" id="PF00285">
    <property type="entry name" value="Citrate_synt"/>
    <property type="match status" value="1"/>
</dbReference>
<keyword evidence="2" id="KW-0808">Transferase</keyword>
<dbReference type="OrthoDB" id="9759263at2"/>
<evidence type="ECO:0000256" key="1">
    <source>
        <dbReference type="ARBA" id="ARBA00010566"/>
    </source>
</evidence>
<dbReference type="InterPro" id="IPR016142">
    <property type="entry name" value="Citrate_synth-like_lrg_a-sub"/>
</dbReference>
<dbReference type="CDD" id="cd06100">
    <property type="entry name" value="CCL_ACL-C"/>
    <property type="match status" value="1"/>
</dbReference>
<proteinExistence type="inferred from homology"/>
<dbReference type="GO" id="GO:0005975">
    <property type="term" value="P:carbohydrate metabolic process"/>
    <property type="evidence" value="ECO:0007669"/>
    <property type="project" value="TreeGrafter"/>
</dbReference>
<dbReference type="NCBIfam" id="NF004868">
    <property type="entry name" value="PRK06224.1-5"/>
    <property type="match status" value="1"/>
</dbReference>
<organism evidence="3 4">
    <name type="scientific">Azospirillum oryzae</name>
    <dbReference type="NCBI Taxonomy" id="286727"/>
    <lineage>
        <taxon>Bacteria</taxon>
        <taxon>Pseudomonadati</taxon>
        <taxon>Pseudomonadota</taxon>
        <taxon>Alphaproteobacteria</taxon>
        <taxon>Rhodospirillales</taxon>
        <taxon>Azospirillaceae</taxon>
        <taxon>Azospirillum</taxon>
    </lineage>
</organism>
<evidence type="ECO:0000313" key="3">
    <source>
        <dbReference type="EMBL" id="SMF89467.1"/>
    </source>
</evidence>
<dbReference type="PANTHER" id="PTHR11739">
    <property type="entry name" value="CITRATE SYNTHASE"/>
    <property type="match status" value="1"/>
</dbReference>
<dbReference type="SUPFAM" id="SSF48256">
    <property type="entry name" value="Citrate synthase"/>
    <property type="match status" value="1"/>
</dbReference>
<gene>
    <name evidence="3" type="ORF">SAMN02982917_6743</name>
</gene>
<dbReference type="STRING" id="286727.SAMN02982917_6743"/>
<dbReference type="GO" id="GO:0046912">
    <property type="term" value="F:acyltransferase activity, acyl groups converted into alkyl on transfer"/>
    <property type="evidence" value="ECO:0007669"/>
    <property type="project" value="InterPro"/>
</dbReference>
<dbReference type="GO" id="GO:0006099">
    <property type="term" value="P:tricarboxylic acid cycle"/>
    <property type="evidence" value="ECO:0007669"/>
    <property type="project" value="TreeGrafter"/>
</dbReference>